<dbReference type="CDD" id="cd03801">
    <property type="entry name" value="GT4_PimA-like"/>
    <property type="match status" value="1"/>
</dbReference>
<dbReference type="InterPro" id="IPR028098">
    <property type="entry name" value="Glyco_trans_4-like_N"/>
</dbReference>
<dbReference type="Gene3D" id="3.40.50.2000">
    <property type="entry name" value="Glycogen Phosphorylase B"/>
    <property type="match status" value="2"/>
</dbReference>
<proteinExistence type="predicted"/>
<reference evidence="3 4" key="1">
    <citation type="submission" date="2016-04" db="EMBL/GenBank/DDBJ databases">
        <authorList>
            <consortium name="Pathogen Informatics"/>
        </authorList>
    </citation>
    <scope>NUCLEOTIDE SEQUENCE [LARGE SCALE GENOMIC DNA]</scope>
    <source>
        <strain evidence="3 4">H044680328</strain>
    </source>
</reference>
<feature type="domain" description="Glycosyl transferase family 1" evidence="1">
    <location>
        <begin position="173"/>
        <end position="326"/>
    </location>
</feature>
<dbReference type="Pfam" id="PF00534">
    <property type="entry name" value="Glycos_transf_1"/>
    <property type="match status" value="1"/>
</dbReference>
<evidence type="ECO:0000313" key="4">
    <source>
        <dbReference type="Proteomes" id="UP000076825"/>
    </source>
</evidence>
<dbReference type="STRING" id="123899.SAMEA3906487_01026"/>
<dbReference type="AlphaFoldDB" id="A0A157SC04"/>
<dbReference type="Pfam" id="PF13439">
    <property type="entry name" value="Glyco_transf_4"/>
    <property type="match status" value="1"/>
</dbReference>
<dbReference type="RefSeq" id="WP_025515065.1">
    <property type="nucleotide sequence ID" value="NZ_CP016340.1"/>
</dbReference>
<evidence type="ECO:0000313" key="3">
    <source>
        <dbReference type="EMBL" id="SAI67970.1"/>
    </source>
</evidence>
<dbReference type="EMBL" id="LT546645">
    <property type="protein sequence ID" value="SAI67970.1"/>
    <property type="molecule type" value="Genomic_DNA"/>
</dbReference>
<dbReference type="eggNOG" id="COG0438">
    <property type="taxonomic scope" value="Bacteria"/>
</dbReference>
<feature type="domain" description="Glycosyltransferase subfamily 4-like N-terminal" evidence="2">
    <location>
        <begin position="13"/>
        <end position="149"/>
    </location>
</feature>
<dbReference type="GeneID" id="56587570"/>
<evidence type="ECO:0000259" key="2">
    <source>
        <dbReference type="Pfam" id="PF13439"/>
    </source>
</evidence>
<name>A0A157SC04_9BORD</name>
<organism evidence="3 4">
    <name type="scientific">Bordetella trematum</name>
    <dbReference type="NCBI Taxonomy" id="123899"/>
    <lineage>
        <taxon>Bacteria</taxon>
        <taxon>Pseudomonadati</taxon>
        <taxon>Pseudomonadota</taxon>
        <taxon>Betaproteobacteria</taxon>
        <taxon>Burkholderiales</taxon>
        <taxon>Alcaligenaceae</taxon>
        <taxon>Bordetella</taxon>
    </lineage>
</organism>
<dbReference type="InterPro" id="IPR001296">
    <property type="entry name" value="Glyco_trans_1"/>
</dbReference>
<keyword evidence="3" id="KW-0808">Transferase</keyword>
<gene>
    <name evidence="3" type="primary">mfpsA</name>
    <name evidence="3" type="ORF">SAMEA3906487_01026</name>
</gene>
<keyword evidence="3" id="KW-0328">Glycosyltransferase</keyword>
<dbReference type="Proteomes" id="UP000076825">
    <property type="component" value="Chromosome 1"/>
</dbReference>
<dbReference type="PANTHER" id="PTHR12526">
    <property type="entry name" value="GLYCOSYLTRANSFERASE"/>
    <property type="match status" value="1"/>
</dbReference>
<dbReference type="GO" id="GO:0103011">
    <property type="term" value="F:mannosylfructose-phosphate synthase activity"/>
    <property type="evidence" value="ECO:0007669"/>
    <property type="project" value="UniProtKB-EC"/>
</dbReference>
<protein>
    <submittedName>
        <fullName evidence="3">Lipopolysaccharide core biosynthesis glycosyl transferase</fullName>
        <ecNumber evidence="3">2.4.1.246</ecNumber>
    </submittedName>
</protein>
<sequence length="352" mass="39358">MKILQLNFEKGWRGGERQTLYCMRAFRKAGHEVELLCREGAPLQARAGAEGFVTHGVRNVPGQLAFLAGRGRRYDILHSQTANTNTWAVLTKPLHRRPVVFSRRTSFVVQPGDAWKTGFKWRHVDLLVAISEMAASEPRRLGVEPVIIRSAVEPHLIDQSNVQNLVEEFGLRGKRLLATSAALIRDKDPVTLVRAVGELARQRRDFVFLHFGAGGDREAEARAEVQRLGIGDVYVFAGFRKGVEDFYSIMDVFVMASNEEALGSSVLDAFLQKVPVVSTDAGGLKESLADGRGVLVAVGDHHAMAQGMARCLDDAAFRAEITQRAYDYVRTEHDVTEMGRRYLLQFERLLRR</sequence>
<dbReference type="EC" id="2.4.1.246" evidence="3"/>
<evidence type="ECO:0000259" key="1">
    <source>
        <dbReference type="Pfam" id="PF00534"/>
    </source>
</evidence>
<dbReference type="OrthoDB" id="9795746at2"/>
<dbReference type="PATRIC" id="fig|123899.6.peg.1006"/>
<accession>A0A157SC04</accession>
<keyword evidence="4" id="KW-1185">Reference proteome</keyword>
<dbReference type="SUPFAM" id="SSF53756">
    <property type="entry name" value="UDP-Glycosyltransferase/glycogen phosphorylase"/>
    <property type="match status" value="1"/>
</dbReference>
<dbReference type="KEGG" id="btrm:SAMEA390648701026"/>